<keyword evidence="6 13" id="KW-0812">Transmembrane</keyword>
<evidence type="ECO:0000256" key="10">
    <source>
        <dbReference type="ARBA" id="ARBA00070440"/>
    </source>
</evidence>
<dbReference type="InterPro" id="IPR050820">
    <property type="entry name" value="MFS_Sugar_Transporter"/>
</dbReference>
<evidence type="ECO:0000256" key="5">
    <source>
        <dbReference type="ARBA" id="ARBA00022597"/>
    </source>
</evidence>
<dbReference type="Proteomes" id="UP000031977">
    <property type="component" value="Unassembled WGS sequence"/>
</dbReference>
<feature type="transmembrane region" description="Helical" evidence="13">
    <location>
        <begin position="46"/>
        <end position="65"/>
    </location>
</feature>
<keyword evidence="3 12" id="KW-0813">Transport</keyword>
<evidence type="ECO:0000256" key="4">
    <source>
        <dbReference type="ARBA" id="ARBA00022475"/>
    </source>
</evidence>
<comment type="catalytic activity">
    <reaction evidence="9">
        <text>D-xylose(in) + H(+)(in) = D-xylose(out) + H(+)(out)</text>
        <dbReference type="Rhea" id="RHEA:28959"/>
        <dbReference type="ChEBI" id="CHEBI:15378"/>
        <dbReference type="ChEBI" id="CHEBI:53455"/>
    </reaction>
    <physiologicalReaction direction="right-to-left" evidence="9">
        <dbReference type="Rhea" id="RHEA:28961"/>
    </physiologicalReaction>
</comment>
<dbReference type="GO" id="GO:0022857">
    <property type="term" value="F:transmembrane transporter activity"/>
    <property type="evidence" value="ECO:0007669"/>
    <property type="project" value="InterPro"/>
</dbReference>
<keyword evidence="4" id="KW-1003">Cell membrane</keyword>
<keyword evidence="7 13" id="KW-1133">Transmembrane helix</keyword>
<evidence type="ECO:0000256" key="12">
    <source>
        <dbReference type="RuleBase" id="RU003346"/>
    </source>
</evidence>
<name>A0A0C3I8H2_9VIBR</name>
<dbReference type="FunFam" id="1.20.1250.20:FF:000122">
    <property type="entry name" value="D-xylose transporter XylE"/>
    <property type="match status" value="1"/>
</dbReference>
<feature type="transmembrane region" description="Helical" evidence="13">
    <location>
        <begin position="351"/>
        <end position="375"/>
    </location>
</feature>
<dbReference type="RefSeq" id="WP_041155200.1">
    <property type="nucleotide sequence ID" value="NZ_CBCRVP010000050.1"/>
</dbReference>
<organism evidence="15 16">
    <name type="scientific">Vibrio mytili</name>
    <dbReference type="NCBI Taxonomy" id="50718"/>
    <lineage>
        <taxon>Bacteria</taxon>
        <taxon>Pseudomonadati</taxon>
        <taxon>Pseudomonadota</taxon>
        <taxon>Gammaproteobacteria</taxon>
        <taxon>Vibrionales</taxon>
        <taxon>Vibrionaceae</taxon>
        <taxon>Vibrio</taxon>
    </lineage>
</organism>
<dbReference type="InterPro" id="IPR020846">
    <property type="entry name" value="MFS_dom"/>
</dbReference>
<dbReference type="Gene3D" id="1.20.1250.20">
    <property type="entry name" value="MFS general substrate transporter like domains"/>
    <property type="match status" value="2"/>
</dbReference>
<evidence type="ECO:0000256" key="9">
    <source>
        <dbReference type="ARBA" id="ARBA00050593"/>
    </source>
</evidence>
<dbReference type="OrthoDB" id="5368493at2"/>
<dbReference type="NCBIfam" id="TIGR00879">
    <property type="entry name" value="SP"/>
    <property type="match status" value="1"/>
</dbReference>
<dbReference type="Pfam" id="PF00083">
    <property type="entry name" value="Sugar_tr"/>
    <property type="match status" value="1"/>
</dbReference>
<evidence type="ECO:0000313" key="16">
    <source>
        <dbReference type="Proteomes" id="UP000031977"/>
    </source>
</evidence>
<dbReference type="SUPFAM" id="SSF103473">
    <property type="entry name" value="MFS general substrate transporter"/>
    <property type="match status" value="1"/>
</dbReference>
<dbReference type="EMBL" id="JXOK01000026">
    <property type="protein sequence ID" value="KIN11285.1"/>
    <property type="molecule type" value="Genomic_DNA"/>
</dbReference>
<feature type="domain" description="Major facilitator superfamily (MFS) profile" evidence="14">
    <location>
        <begin position="10"/>
        <end position="448"/>
    </location>
</feature>
<dbReference type="PROSITE" id="PS50850">
    <property type="entry name" value="MFS"/>
    <property type="match status" value="1"/>
</dbReference>
<dbReference type="AlphaFoldDB" id="A0A0C3I8H2"/>
<accession>A0A0C3I8H2</accession>
<feature type="transmembrane region" description="Helical" evidence="13">
    <location>
        <begin position="323"/>
        <end position="345"/>
    </location>
</feature>
<evidence type="ECO:0000313" key="15">
    <source>
        <dbReference type="EMBL" id="KIN11285.1"/>
    </source>
</evidence>
<comment type="caution">
    <text evidence="15">The sequence shown here is derived from an EMBL/GenBank/DDBJ whole genome shotgun (WGS) entry which is preliminary data.</text>
</comment>
<dbReference type="InterPro" id="IPR036259">
    <property type="entry name" value="MFS_trans_sf"/>
</dbReference>
<protein>
    <recommendedName>
        <fullName evidence="10">D-xylose-proton symporter</fullName>
    </recommendedName>
    <alternativeName>
        <fullName evidence="11">D-xylose transporter</fullName>
    </alternativeName>
</protein>
<feature type="transmembrane region" description="Helical" evidence="13">
    <location>
        <begin position="77"/>
        <end position="97"/>
    </location>
</feature>
<feature type="transmembrane region" description="Helical" evidence="13">
    <location>
        <begin position="294"/>
        <end position="316"/>
    </location>
</feature>
<evidence type="ECO:0000256" key="1">
    <source>
        <dbReference type="ARBA" id="ARBA00004651"/>
    </source>
</evidence>
<reference evidence="15 16" key="1">
    <citation type="submission" date="2015-01" db="EMBL/GenBank/DDBJ databases">
        <title>Draft genome of Vibrio mytili type strain CAIM 528.</title>
        <authorList>
            <person name="Gonzalez-Castillo A."/>
            <person name="Gomez-Gil B."/>
            <person name="Enciso-Ibarra J."/>
        </authorList>
    </citation>
    <scope>NUCLEOTIDE SEQUENCE [LARGE SCALE GENOMIC DNA]</scope>
    <source>
        <strain evidence="15 16">CAIM 528</strain>
    </source>
</reference>
<keyword evidence="5" id="KW-0762">Sugar transport</keyword>
<sequence length="475" mass="51878">MYNTKSITQITIVVALGGLLFGYDTAVISGATEALQYFFNLSPAELGFAASSALIGCVIGSIVAGPVSTKYGRKKSLILAAVLFFISAFGSALPETLNFIAGTTYSSFIIYRILGGIGVGIASMVSPMYIAEVAPPSKRGSLVSCNQFAIIFGMLIVYFVNYGIALLGSDEWLFSIGWRYMFASECLPAGIFFILLFGVPETPRWLAMNGYFQDARNLIASFNKGDDFDKQWAEIKASLNDKAKNVSVFSHGIFFILLLGITLSVLQQITGINVFLYYAPVIFKSFSSSSTDVAMLQTILVGAVNLLFTVIAIYTVDKFGRKPLMMIGAAAMAISMLAIGTAAYLDAIGGYLIIFVLMYIAAFALSLGPVTWVLLSEMFPNAVRSKALSIAVFAQWFANYAVSQTFPMMNAKDSFLYQEFHGGFPFWLYGAMAVVTVYFIYRWIPETKGKSLEELEKLWDQKGEEKELSVSSANS</sequence>
<evidence type="ECO:0000256" key="2">
    <source>
        <dbReference type="ARBA" id="ARBA00010992"/>
    </source>
</evidence>
<keyword evidence="16" id="KW-1185">Reference proteome</keyword>
<dbReference type="InterPro" id="IPR003663">
    <property type="entry name" value="Sugar/inositol_transpt"/>
</dbReference>
<dbReference type="PRINTS" id="PR00171">
    <property type="entry name" value="SUGRTRNSPORT"/>
</dbReference>
<feature type="transmembrane region" description="Helical" evidence="13">
    <location>
        <begin position="426"/>
        <end position="444"/>
    </location>
</feature>
<evidence type="ECO:0000256" key="7">
    <source>
        <dbReference type="ARBA" id="ARBA00022989"/>
    </source>
</evidence>
<dbReference type="CDD" id="cd17359">
    <property type="entry name" value="MFS_XylE_like"/>
    <property type="match status" value="1"/>
</dbReference>
<keyword evidence="8 13" id="KW-0472">Membrane</keyword>
<dbReference type="PANTHER" id="PTHR48023">
    <property type="entry name" value="D-XYLOSE-PROTON SYMPORTER-LIKE 2"/>
    <property type="match status" value="1"/>
</dbReference>
<feature type="transmembrane region" description="Helical" evidence="13">
    <location>
        <begin position="180"/>
        <end position="199"/>
    </location>
</feature>
<evidence type="ECO:0000256" key="3">
    <source>
        <dbReference type="ARBA" id="ARBA00022448"/>
    </source>
</evidence>
<dbReference type="PROSITE" id="PS00216">
    <property type="entry name" value="SUGAR_TRANSPORT_1"/>
    <property type="match status" value="1"/>
</dbReference>
<evidence type="ECO:0000256" key="6">
    <source>
        <dbReference type="ARBA" id="ARBA00022692"/>
    </source>
</evidence>
<dbReference type="PROSITE" id="PS00217">
    <property type="entry name" value="SUGAR_TRANSPORT_2"/>
    <property type="match status" value="1"/>
</dbReference>
<dbReference type="InterPro" id="IPR005828">
    <property type="entry name" value="MFS_sugar_transport-like"/>
</dbReference>
<dbReference type="NCBIfam" id="NF007484">
    <property type="entry name" value="PRK10077.1"/>
    <property type="match status" value="1"/>
</dbReference>
<feature type="transmembrane region" description="Helical" evidence="13">
    <location>
        <begin position="142"/>
        <end position="160"/>
    </location>
</feature>
<evidence type="ECO:0000259" key="14">
    <source>
        <dbReference type="PROSITE" id="PS50850"/>
    </source>
</evidence>
<comment type="similarity">
    <text evidence="2 12">Belongs to the major facilitator superfamily. Sugar transporter (TC 2.A.1.1) family.</text>
</comment>
<dbReference type="InterPro" id="IPR047984">
    <property type="entry name" value="XylE-like"/>
</dbReference>
<gene>
    <name evidence="15" type="ORF">SU60_08865</name>
</gene>
<evidence type="ECO:0000256" key="8">
    <source>
        <dbReference type="ARBA" id="ARBA00023136"/>
    </source>
</evidence>
<proteinExistence type="inferred from homology"/>
<dbReference type="STRING" id="50718.SU60_08865"/>
<comment type="subcellular location">
    <subcellularLocation>
        <location evidence="1">Cell membrane</location>
        <topology evidence="1">Multi-pass membrane protein</topology>
    </subcellularLocation>
</comment>
<feature type="transmembrane region" description="Helical" evidence="13">
    <location>
        <begin position="252"/>
        <end position="279"/>
    </location>
</feature>
<feature type="transmembrane region" description="Helical" evidence="13">
    <location>
        <begin position="387"/>
        <end position="406"/>
    </location>
</feature>
<evidence type="ECO:0000256" key="13">
    <source>
        <dbReference type="SAM" id="Phobius"/>
    </source>
</evidence>
<dbReference type="GO" id="GO:0005886">
    <property type="term" value="C:plasma membrane"/>
    <property type="evidence" value="ECO:0007669"/>
    <property type="project" value="UniProtKB-SubCell"/>
</dbReference>
<dbReference type="InterPro" id="IPR005829">
    <property type="entry name" value="Sugar_transporter_CS"/>
</dbReference>
<dbReference type="PANTHER" id="PTHR48023:SF4">
    <property type="entry name" value="D-XYLOSE-PROTON SYMPORTER-LIKE 2"/>
    <property type="match status" value="1"/>
</dbReference>
<evidence type="ECO:0000256" key="11">
    <source>
        <dbReference type="ARBA" id="ARBA00076792"/>
    </source>
</evidence>
<feature type="transmembrane region" description="Helical" evidence="13">
    <location>
        <begin position="109"/>
        <end position="130"/>
    </location>
</feature>